<dbReference type="InterPro" id="IPR014284">
    <property type="entry name" value="RNA_pol_sigma-70_dom"/>
</dbReference>
<dbReference type="SUPFAM" id="SSF88659">
    <property type="entry name" value="Sigma3 and sigma4 domains of RNA polymerase sigma factors"/>
    <property type="match status" value="1"/>
</dbReference>
<evidence type="ECO:0000256" key="4">
    <source>
        <dbReference type="ARBA" id="ARBA00023082"/>
    </source>
</evidence>
<name>A0A4V5PIM7_9BURK</name>
<keyword evidence="11" id="KW-1185">Reference proteome</keyword>
<dbReference type="InterPro" id="IPR032710">
    <property type="entry name" value="NTF2-like_dom_sf"/>
</dbReference>
<dbReference type="InterPro" id="IPR013249">
    <property type="entry name" value="RNA_pol_sigma70_r4_t2"/>
</dbReference>
<keyword evidence="4" id="KW-0731">Sigma factor</keyword>
<dbReference type="PANTHER" id="PTHR43133">
    <property type="entry name" value="RNA POLYMERASE ECF-TYPE SIGMA FACTO"/>
    <property type="match status" value="1"/>
</dbReference>
<sequence>MGSELALKRQLRSTDDKETSAVDSDGLARLMSDLRPRLHRYCTRMVGSAFDGEDVVQDALANAIQAFPAAGEIQHPESWLLRIAHNAALDALRRRKRQGYAESGDDVLSNLPDHGAQADERVAAAASLANFLHLSTIQRSTVVLADVLGYSLAETAEMLGVSLAAVKSALHRGRARLQELAAAPDDARPTLTGEDRERLNAYAGHFNARDFDALRDMLSAEVRLDLVNRVRLAGRKDVSVYFTRYEQNPACRVRLGQAEGRLVLLASDPGVSTADVAYVILLDWAEDRLAAIRDFRYAPYVMDSLAVQSV</sequence>
<evidence type="ECO:0000256" key="7">
    <source>
        <dbReference type="SAM" id="MobiDB-lite"/>
    </source>
</evidence>
<dbReference type="InterPro" id="IPR013324">
    <property type="entry name" value="RNA_pol_sigma_r3/r4-like"/>
</dbReference>
<dbReference type="OrthoDB" id="9797134at2"/>
<keyword evidence="3" id="KW-0805">Transcription regulation</keyword>
<dbReference type="PANTHER" id="PTHR43133:SF8">
    <property type="entry name" value="RNA POLYMERASE SIGMA FACTOR HI_1459-RELATED"/>
    <property type="match status" value="1"/>
</dbReference>
<feature type="region of interest" description="Disordered" evidence="7">
    <location>
        <begin position="1"/>
        <end position="20"/>
    </location>
</feature>
<dbReference type="Pfam" id="PF04542">
    <property type="entry name" value="Sigma70_r2"/>
    <property type="match status" value="1"/>
</dbReference>
<keyword evidence="6" id="KW-0804">Transcription</keyword>
<comment type="subunit">
    <text evidence="2">Interacts transiently with the RNA polymerase catalytic core formed by RpoA, RpoB, RpoC and RpoZ (2 alpha, 1 beta, 1 beta' and 1 omega subunit) to form the RNA polymerase holoenzyme that can initiate transcription.</text>
</comment>
<dbReference type="NCBIfam" id="TIGR02937">
    <property type="entry name" value="sigma70-ECF"/>
    <property type="match status" value="1"/>
</dbReference>
<dbReference type="Proteomes" id="UP000305539">
    <property type="component" value="Unassembled WGS sequence"/>
</dbReference>
<comment type="caution">
    <text evidence="10">The sequence shown here is derived from an EMBL/GenBank/DDBJ whole genome shotgun (WGS) entry which is preliminary data.</text>
</comment>
<dbReference type="GO" id="GO:0006352">
    <property type="term" value="P:DNA-templated transcription initiation"/>
    <property type="evidence" value="ECO:0007669"/>
    <property type="project" value="InterPro"/>
</dbReference>
<evidence type="ECO:0000313" key="11">
    <source>
        <dbReference type="Proteomes" id="UP000305539"/>
    </source>
</evidence>
<dbReference type="Pfam" id="PF08281">
    <property type="entry name" value="Sigma70_r4_2"/>
    <property type="match status" value="1"/>
</dbReference>
<protein>
    <submittedName>
        <fullName evidence="10">Sigma-70 family RNA polymerase sigma factor</fullName>
    </submittedName>
</protein>
<dbReference type="CDD" id="cd06171">
    <property type="entry name" value="Sigma70_r4"/>
    <property type="match status" value="1"/>
</dbReference>
<dbReference type="SUPFAM" id="SSF88946">
    <property type="entry name" value="Sigma2 domain of RNA polymerase sigma factors"/>
    <property type="match status" value="1"/>
</dbReference>
<keyword evidence="5" id="KW-0238">DNA-binding</keyword>
<dbReference type="Gene3D" id="1.10.1740.10">
    <property type="match status" value="1"/>
</dbReference>
<gene>
    <name evidence="10" type="ORF">FAZ69_17360</name>
</gene>
<evidence type="ECO:0000256" key="5">
    <source>
        <dbReference type="ARBA" id="ARBA00023125"/>
    </source>
</evidence>
<dbReference type="AlphaFoldDB" id="A0A4V5PIM7"/>
<dbReference type="InterPro" id="IPR007627">
    <property type="entry name" value="RNA_pol_sigma70_r2"/>
</dbReference>
<dbReference type="InterPro" id="IPR039425">
    <property type="entry name" value="RNA_pol_sigma-70-like"/>
</dbReference>
<dbReference type="InterPro" id="IPR013325">
    <property type="entry name" value="RNA_pol_sigma_r2"/>
</dbReference>
<feature type="domain" description="RNA polymerase sigma factor 70 region 4 type 2" evidence="9">
    <location>
        <begin position="133"/>
        <end position="177"/>
    </location>
</feature>
<dbReference type="Gene3D" id="3.10.450.50">
    <property type="match status" value="1"/>
</dbReference>
<dbReference type="EMBL" id="SWJE01000008">
    <property type="protein sequence ID" value="TKC88020.1"/>
    <property type="molecule type" value="Genomic_DNA"/>
</dbReference>
<accession>A0A4V5PIM7</accession>
<comment type="similarity">
    <text evidence="1">Belongs to the sigma-70 factor family. ECF subfamily.</text>
</comment>
<evidence type="ECO:0000313" key="10">
    <source>
        <dbReference type="EMBL" id="TKC88020.1"/>
    </source>
</evidence>
<organism evidence="10 11">
    <name type="scientific">Trinickia terrae</name>
    <dbReference type="NCBI Taxonomy" id="2571161"/>
    <lineage>
        <taxon>Bacteria</taxon>
        <taxon>Pseudomonadati</taxon>
        <taxon>Pseudomonadota</taxon>
        <taxon>Betaproteobacteria</taxon>
        <taxon>Burkholderiales</taxon>
        <taxon>Burkholderiaceae</taxon>
        <taxon>Trinickia</taxon>
    </lineage>
</organism>
<proteinExistence type="inferred from homology"/>
<feature type="domain" description="RNA polymerase sigma-70 region 2" evidence="8">
    <location>
        <begin position="31"/>
        <end position="97"/>
    </location>
</feature>
<evidence type="ECO:0000256" key="2">
    <source>
        <dbReference type="ARBA" id="ARBA00011344"/>
    </source>
</evidence>
<dbReference type="GO" id="GO:0003677">
    <property type="term" value="F:DNA binding"/>
    <property type="evidence" value="ECO:0007669"/>
    <property type="project" value="UniProtKB-KW"/>
</dbReference>
<evidence type="ECO:0000256" key="3">
    <source>
        <dbReference type="ARBA" id="ARBA00023015"/>
    </source>
</evidence>
<evidence type="ECO:0000259" key="8">
    <source>
        <dbReference type="Pfam" id="PF04542"/>
    </source>
</evidence>
<dbReference type="Gene3D" id="1.10.10.10">
    <property type="entry name" value="Winged helix-like DNA-binding domain superfamily/Winged helix DNA-binding domain"/>
    <property type="match status" value="1"/>
</dbReference>
<reference evidence="10 11" key="1">
    <citation type="submission" date="2019-04" db="EMBL/GenBank/DDBJ databases">
        <title>Trinickia sp. 7GSK02, isolated from subtropical forest soil.</title>
        <authorList>
            <person name="Gao Z.-H."/>
            <person name="Qiu L.-H."/>
        </authorList>
    </citation>
    <scope>NUCLEOTIDE SEQUENCE [LARGE SCALE GENOMIC DNA]</scope>
    <source>
        <strain evidence="10 11">7GSK02</strain>
    </source>
</reference>
<dbReference type="InterPro" id="IPR036388">
    <property type="entry name" value="WH-like_DNA-bd_sf"/>
</dbReference>
<evidence type="ECO:0000259" key="9">
    <source>
        <dbReference type="Pfam" id="PF08281"/>
    </source>
</evidence>
<evidence type="ECO:0000256" key="1">
    <source>
        <dbReference type="ARBA" id="ARBA00010641"/>
    </source>
</evidence>
<evidence type="ECO:0000256" key="6">
    <source>
        <dbReference type="ARBA" id="ARBA00023163"/>
    </source>
</evidence>
<dbReference type="SUPFAM" id="SSF54427">
    <property type="entry name" value="NTF2-like"/>
    <property type="match status" value="1"/>
</dbReference>
<dbReference type="GO" id="GO:0016987">
    <property type="term" value="F:sigma factor activity"/>
    <property type="evidence" value="ECO:0007669"/>
    <property type="project" value="UniProtKB-KW"/>
</dbReference>